<dbReference type="EMBL" id="CP056030">
    <property type="protein sequence ID" value="QKZ04321.1"/>
    <property type="molecule type" value="Genomic_DNA"/>
</dbReference>
<dbReference type="GO" id="GO:0005886">
    <property type="term" value="C:plasma membrane"/>
    <property type="evidence" value="ECO:0007669"/>
    <property type="project" value="UniProtKB-SubCell"/>
</dbReference>
<keyword evidence="12" id="KW-0902">Two-component regulatory system</keyword>
<keyword evidence="13 14" id="KW-0472">Membrane</keyword>
<feature type="domain" description="HAMP" evidence="15">
    <location>
        <begin position="91"/>
        <end position="145"/>
    </location>
</feature>
<dbReference type="Pfam" id="PF00672">
    <property type="entry name" value="HAMP"/>
    <property type="match status" value="1"/>
</dbReference>
<dbReference type="PANTHER" id="PTHR44936">
    <property type="entry name" value="SENSOR PROTEIN CREC"/>
    <property type="match status" value="1"/>
</dbReference>
<keyword evidence="10" id="KW-0067">ATP-binding</keyword>
<dbReference type="InterPro" id="IPR050980">
    <property type="entry name" value="2C_sensor_his_kinase"/>
</dbReference>
<dbReference type="CDD" id="cd00082">
    <property type="entry name" value="HisKA"/>
    <property type="match status" value="1"/>
</dbReference>
<organism evidence="16 17">
    <name type="scientific">Pseudomonas eucalypticola</name>
    <dbReference type="NCBI Taxonomy" id="2599595"/>
    <lineage>
        <taxon>Bacteria</taxon>
        <taxon>Pseudomonadati</taxon>
        <taxon>Pseudomonadota</taxon>
        <taxon>Gammaproteobacteria</taxon>
        <taxon>Pseudomonadales</taxon>
        <taxon>Pseudomonadaceae</taxon>
        <taxon>Pseudomonas</taxon>
    </lineage>
</organism>
<dbReference type="RefSeq" id="WP_176570514.1">
    <property type="nucleotide sequence ID" value="NZ_CP056030.1"/>
</dbReference>
<keyword evidence="9" id="KW-0418">Kinase</keyword>
<dbReference type="Pfam" id="PF00512">
    <property type="entry name" value="HisKA"/>
    <property type="match status" value="1"/>
</dbReference>
<keyword evidence="4" id="KW-1003">Cell membrane</keyword>
<dbReference type="SUPFAM" id="SSF47384">
    <property type="entry name" value="Homodimeric domain of signal transducing histidine kinase"/>
    <property type="match status" value="1"/>
</dbReference>
<comment type="catalytic activity">
    <reaction evidence="1">
        <text>ATP + protein L-histidine = ADP + protein N-phospho-L-histidine.</text>
        <dbReference type="EC" id="2.7.13.3"/>
    </reaction>
</comment>
<reference evidence="16 17" key="1">
    <citation type="submission" date="2020-06" db="EMBL/GenBank/DDBJ databases">
        <title>Pseudomonas eucalypticola sp. nov., an endophyte of Eucalyptus dunnii leaves with biocontrol ability of eucalyptus leaf blight.</title>
        <authorList>
            <person name="Liu Y."/>
            <person name="Song Z."/>
            <person name="Zeng H."/>
            <person name="Lu M."/>
            <person name="Wang X."/>
            <person name="Lian X."/>
            <person name="Zhang Q."/>
        </authorList>
    </citation>
    <scope>NUCLEOTIDE SEQUENCE [LARGE SCALE GENOMIC DNA]</scope>
    <source>
        <strain evidence="16 17">NP-1</strain>
    </source>
</reference>
<evidence type="ECO:0000256" key="12">
    <source>
        <dbReference type="ARBA" id="ARBA00023012"/>
    </source>
</evidence>
<evidence type="ECO:0000256" key="13">
    <source>
        <dbReference type="ARBA" id="ARBA00023136"/>
    </source>
</evidence>
<dbReference type="AlphaFoldDB" id="A0A7D5D8B4"/>
<evidence type="ECO:0000256" key="2">
    <source>
        <dbReference type="ARBA" id="ARBA00004429"/>
    </source>
</evidence>
<keyword evidence="11 14" id="KW-1133">Transmembrane helix</keyword>
<evidence type="ECO:0000256" key="5">
    <source>
        <dbReference type="ARBA" id="ARBA00022519"/>
    </source>
</evidence>
<evidence type="ECO:0000256" key="1">
    <source>
        <dbReference type="ARBA" id="ARBA00000085"/>
    </source>
</evidence>
<evidence type="ECO:0000256" key="14">
    <source>
        <dbReference type="SAM" id="Phobius"/>
    </source>
</evidence>
<protein>
    <recommendedName>
        <fullName evidence="3">histidine kinase</fullName>
        <ecNumber evidence="3">2.7.13.3</ecNumber>
    </recommendedName>
</protein>
<evidence type="ECO:0000256" key="7">
    <source>
        <dbReference type="ARBA" id="ARBA00022692"/>
    </source>
</evidence>
<dbReference type="SMART" id="SM00304">
    <property type="entry name" value="HAMP"/>
    <property type="match status" value="1"/>
</dbReference>
<evidence type="ECO:0000256" key="11">
    <source>
        <dbReference type="ARBA" id="ARBA00022989"/>
    </source>
</evidence>
<dbReference type="CDD" id="cd06225">
    <property type="entry name" value="HAMP"/>
    <property type="match status" value="1"/>
</dbReference>
<accession>A0A7D5D8B4</accession>
<keyword evidence="5" id="KW-0997">Cell inner membrane</keyword>
<dbReference type="PROSITE" id="PS50885">
    <property type="entry name" value="HAMP"/>
    <property type="match status" value="1"/>
</dbReference>
<dbReference type="SMART" id="SM00388">
    <property type="entry name" value="HisKA"/>
    <property type="match status" value="1"/>
</dbReference>
<evidence type="ECO:0000259" key="15">
    <source>
        <dbReference type="PROSITE" id="PS50885"/>
    </source>
</evidence>
<keyword evidence="17" id="KW-1185">Reference proteome</keyword>
<evidence type="ECO:0000256" key="6">
    <source>
        <dbReference type="ARBA" id="ARBA00022679"/>
    </source>
</evidence>
<keyword evidence="6" id="KW-0808">Transferase</keyword>
<name>A0A7D5D8B4_9PSED</name>
<evidence type="ECO:0000256" key="8">
    <source>
        <dbReference type="ARBA" id="ARBA00022741"/>
    </source>
</evidence>
<dbReference type="InterPro" id="IPR003660">
    <property type="entry name" value="HAMP_dom"/>
</dbReference>
<comment type="subcellular location">
    <subcellularLocation>
        <location evidence="2">Cell inner membrane</location>
        <topology evidence="2">Multi-pass membrane protein</topology>
    </subcellularLocation>
</comment>
<evidence type="ECO:0000313" key="17">
    <source>
        <dbReference type="Proteomes" id="UP000509568"/>
    </source>
</evidence>
<feature type="transmembrane region" description="Helical" evidence="14">
    <location>
        <begin position="12"/>
        <end position="36"/>
    </location>
</feature>
<evidence type="ECO:0000256" key="9">
    <source>
        <dbReference type="ARBA" id="ARBA00022777"/>
    </source>
</evidence>
<proteinExistence type="predicted"/>
<evidence type="ECO:0000313" key="16">
    <source>
        <dbReference type="EMBL" id="QKZ04321.1"/>
    </source>
</evidence>
<dbReference type="PANTHER" id="PTHR44936:SF5">
    <property type="entry name" value="SENSOR HISTIDINE KINASE ENVZ"/>
    <property type="match status" value="1"/>
</dbReference>
<dbReference type="InterPro" id="IPR003661">
    <property type="entry name" value="HisK_dim/P_dom"/>
</dbReference>
<sequence>MPSLRLPRFANSLFARLFGISVIAIVFAHGLAFMWFQAYGKAQEDARFHTEQVQLLETGEPPPAASLLDFPMVPLLCQMAALVAAAWYGAKLLSRPIRRFSAAAERLSEDLDSPPLTVQANGLLEARQAAHTFNRMQWRIREQLRQRGHVLGAVSHDLRTPLSRLKLRLELCDNPQVCSEMRRDIDEMVKLLDATLALVHERPIVSNSSLPL</sequence>
<dbReference type="GO" id="GO:0005524">
    <property type="term" value="F:ATP binding"/>
    <property type="evidence" value="ECO:0007669"/>
    <property type="project" value="UniProtKB-KW"/>
</dbReference>
<dbReference type="InterPro" id="IPR036097">
    <property type="entry name" value="HisK_dim/P_sf"/>
</dbReference>
<evidence type="ECO:0000256" key="10">
    <source>
        <dbReference type="ARBA" id="ARBA00022840"/>
    </source>
</evidence>
<evidence type="ECO:0000256" key="3">
    <source>
        <dbReference type="ARBA" id="ARBA00012438"/>
    </source>
</evidence>
<dbReference type="KEGG" id="pez:HWQ56_11205"/>
<keyword evidence="7 14" id="KW-0812">Transmembrane</keyword>
<gene>
    <name evidence="16" type="ORF">HWQ56_11205</name>
</gene>
<evidence type="ECO:0000256" key="4">
    <source>
        <dbReference type="ARBA" id="ARBA00022475"/>
    </source>
</evidence>
<dbReference type="EC" id="2.7.13.3" evidence="3"/>
<dbReference type="Gene3D" id="1.10.287.130">
    <property type="match status" value="1"/>
</dbReference>
<dbReference type="GO" id="GO:0000155">
    <property type="term" value="F:phosphorelay sensor kinase activity"/>
    <property type="evidence" value="ECO:0007669"/>
    <property type="project" value="InterPro"/>
</dbReference>
<dbReference type="Proteomes" id="UP000509568">
    <property type="component" value="Chromosome"/>
</dbReference>
<feature type="transmembrane region" description="Helical" evidence="14">
    <location>
        <begin position="70"/>
        <end position="90"/>
    </location>
</feature>
<keyword evidence="8" id="KW-0547">Nucleotide-binding</keyword>